<proteinExistence type="evidence at transcript level"/>
<protein>
    <submittedName>
        <fullName evidence="9">Gustatory receptor 11</fullName>
    </submittedName>
</protein>
<feature type="transmembrane region" description="Helical" evidence="8">
    <location>
        <begin position="162"/>
        <end position="185"/>
    </location>
</feature>
<comment type="similarity">
    <text evidence="2">Belongs to the insect chemoreceptor superfamily. Gustatory receptor (GR) family. Gr5a subfamily.</text>
</comment>
<feature type="transmembrane region" description="Helical" evidence="8">
    <location>
        <begin position="54"/>
        <end position="81"/>
    </location>
</feature>
<keyword evidence="6 8" id="KW-0472">Membrane</keyword>
<comment type="subcellular location">
    <subcellularLocation>
        <location evidence="1">Cell membrane</location>
        <topology evidence="1">Multi-pass membrane protein</topology>
    </subcellularLocation>
</comment>
<organism evidence="9">
    <name type="scientific">Sirex nitobei</name>
    <dbReference type="NCBI Taxonomy" id="1602346"/>
    <lineage>
        <taxon>Eukaryota</taxon>
        <taxon>Metazoa</taxon>
        <taxon>Ecdysozoa</taxon>
        <taxon>Arthropoda</taxon>
        <taxon>Hexapoda</taxon>
        <taxon>Insecta</taxon>
        <taxon>Pterygota</taxon>
        <taxon>Neoptera</taxon>
        <taxon>Endopterygota</taxon>
        <taxon>Hymenoptera</taxon>
        <taxon>Siricoidea</taxon>
        <taxon>Siricidae</taxon>
        <taxon>Sirex</taxon>
    </lineage>
</organism>
<evidence type="ECO:0000256" key="5">
    <source>
        <dbReference type="ARBA" id="ARBA00022989"/>
    </source>
</evidence>
<dbReference type="GO" id="GO:0005886">
    <property type="term" value="C:plasma membrane"/>
    <property type="evidence" value="ECO:0007669"/>
    <property type="project" value="UniProtKB-SubCell"/>
</dbReference>
<evidence type="ECO:0000256" key="8">
    <source>
        <dbReference type="SAM" id="Phobius"/>
    </source>
</evidence>
<keyword evidence="4 8" id="KW-0812">Transmembrane</keyword>
<evidence type="ECO:0000256" key="7">
    <source>
        <dbReference type="ARBA" id="ARBA00023170"/>
    </source>
</evidence>
<dbReference type="PANTHER" id="PTHR21421">
    <property type="entry name" value="GUSTATORY RECEPTOR"/>
    <property type="match status" value="1"/>
</dbReference>
<dbReference type="Pfam" id="PF06151">
    <property type="entry name" value="Trehalose_recp"/>
    <property type="match status" value="1"/>
</dbReference>
<evidence type="ECO:0000256" key="2">
    <source>
        <dbReference type="ARBA" id="ARBA00005327"/>
    </source>
</evidence>
<accession>A0A857N5G7</accession>
<evidence type="ECO:0000256" key="1">
    <source>
        <dbReference type="ARBA" id="ARBA00004651"/>
    </source>
</evidence>
<dbReference type="AlphaFoldDB" id="A0A857N5G7"/>
<keyword evidence="7 9" id="KW-0675">Receptor</keyword>
<dbReference type="InterPro" id="IPR009318">
    <property type="entry name" value="Gustatory_rcpt"/>
</dbReference>
<name>A0A857N5G7_9HYME</name>
<reference evidence="9" key="1">
    <citation type="submission" date="2019-04" db="EMBL/GenBank/DDBJ databases">
        <authorList>
            <person name="Guo B."/>
            <person name="Lu P."/>
        </authorList>
    </citation>
    <scope>NUCLEOTIDE SEQUENCE</scope>
</reference>
<evidence type="ECO:0000313" key="9">
    <source>
        <dbReference type="EMBL" id="QHN69217.1"/>
    </source>
</evidence>
<evidence type="ECO:0000256" key="6">
    <source>
        <dbReference type="ARBA" id="ARBA00023136"/>
    </source>
</evidence>
<evidence type="ECO:0000256" key="3">
    <source>
        <dbReference type="ARBA" id="ARBA00022475"/>
    </source>
</evidence>
<feature type="transmembrane region" description="Helical" evidence="8">
    <location>
        <begin position="130"/>
        <end position="150"/>
    </location>
</feature>
<dbReference type="EMBL" id="MK749120">
    <property type="protein sequence ID" value="QHN69217.1"/>
    <property type="molecule type" value="mRNA"/>
</dbReference>
<dbReference type="GO" id="GO:0033041">
    <property type="term" value="F:sweet taste receptor activity"/>
    <property type="evidence" value="ECO:0007669"/>
    <property type="project" value="TreeGrafter"/>
</dbReference>
<sequence>MVLVLALIEHSLSIVNNTPTYIWQRTENVSFSHFLHVYSLKSHAFILSNWDYNIVLGIFIFIVSKIATFTWNFMDLFIMLISTGLAERYKVLNNKMTKSMSENHTVDDWRIFRECYGAMSSLVKKVDNDVSPVVLLSFANNLYFICLQLLNGISPQKDDVLSSIYFFGSFGFLVSRTIAVTLMAARIHDQSKLALPIIYTCPASTYCTETQRLQHQLTTDDIALTGLRFFSITRNFMLAVCKSFQRNKLMFNLLRYCTYTHIINCRMLLY</sequence>
<keyword evidence="5 8" id="KW-1133">Transmembrane helix</keyword>
<evidence type="ECO:0000256" key="4">
    <source>
        <dbReference type="ARBA" id="ARBA00022692"/>
    </source>
</evidence>
<keyword evidence="3" id="KW-1003">Cell membrane</keyword>
<dbReference type="PANTHER" id="PTHR21421:SF29">
    <property type="entry name" value="GUSTATORY RECEPTOR 5A FOR TREHALOSE-RELATED"/>
    <property type="match status" value="1"/>
</dbReference>